<sequence>MNSKKIESIFENYLNKTSTNYALLISGKWGSGKTFLWKNVLEKKAVEMDFKPVYISLNGIESIKEVESILFSSILPLSNKLQKNGIKNVVNLLKNLTNVSGKIFGRGTQLIDLTKGIKINFDISKKVFCFDDLERCSAPPENILGLINEYTEHKNAKVIICSAEEEIGKKTGYNRIKEKVVGRILNYSANYDELFDGYIGNVFDKDFYDFLNNKRKVIIHFFKKHNIQNLRTFEFCLENIHRLHKYFKEEDKEVVDSMLFFTAIISNEFKNGE</sequence>
<reference evidence="2 3" key="1">
    <citation type="submission" date="2021-01" db="EMBL/GenBank/DDBJ databases">
        <title>Genome sequencing of Joostella atrarenae M1-2 (= KCTC 23194).</title>
        <authorList>
            <person name="Zakaria M.R."/>
            <person name="Lam M.Q."/>
            <person name="Chong C.S."/>
        </authorList>
    </citation>
    <scope>NUCLEOTIDE SEQUENCE [LARGE SCALE GENOMIC DNA]</scope>
    <source>
        <strain evidence="2 3">M1-2</strain>
    </source>
</reference>
<evidence type="ECO:0000259" key="1">
    <source>
        <dbReference type="Pfam" id="PF07693"/>
    </source>
</evidence>
<dbReference type="Proteomes" id="UP000829517">
    <property type="component" value="Unassembled WGS sequence"/>
</dbReference>
<organism evidence="2 3">
    <name type="scientific">Joostella atrarenae</name>
    <dbReference type="NCBI Taxonomy" id="679257"/>
    <lineage>
        <taxon>Bacteria</taxon>
        <taxon>Pseudomonadati</taxon>
        <taxon>Bacteroidota</taxon>
        <taxon>Flavobacteriia</taxon>
        <taxon>Flavobacteriales</taxon>
        <taxon>Flavobacteriaceae</taxon>
        <taxon>Joostella</taxon>
    </lineage>
</organism>
<feature type="non-terminal residue" evidence="2">
    <location>
        <position position="273"/>
    </location>
</feature>
<protein>
    <recommendedName>
        <fullName evidence="1">KAP NTPase domain-containing protein</fullName>
    </recommendedName>
</protein>
<dbReference type="EMBL" id="JAETXX010000040">
    <property type="protein sequence ID" value="MCF8716514.1"/>
    <property type="molecule type" value="Genomic_DNA"/>
</dbReference>
<evidence type="ECO:0000313" key="2">
    <source>
        <dbReference type="EMBL" id="MCF8716514.1"/>
    </source>
</evidence>
<accession>A0ABS9J7X2</accession>
<name>A0ABS9J7X2_9FLAO</name>
<dbReference type="SUPFAM" id="SSF52540">
    <property type="entry name" value="P-loop containing nucleoside triphosphate hydrolases"/>
    <property type="match status" value="1"/>
</dbReference>
<proteinExistence type="predicted"/>
<keyword evidence="3" id="KW-1185">Reference proteome</keyword>
<dbReference type="InterPro" id="IPR011646">
    <property type="entry name" value="KAP_P-loop"/>
</dbReference>
<dbReference type="Pfam" id="PF07693">
    <property type="entry name" value="KAP_NTPase"/>
    <property type="match status" value="1"/>
</dbReference>
<dbReference type="RefSeq" id="WP_236961087.1">
    <property type="nucleotide sequence ID" value="NZ_JAETXX010000040.1"/>
</dbReference>
<dbReference type="InterPro" id="IPR027417">
    <property type="entry name" value="P-loop_NTPase"/>
</dbReference>
<comment type="caution">
    <text evidence="2">The sequence shown here is derived from an EMBL/GenBank/DDBJ whole genome shotgun (WGS) entry which is preliminary data.</text>
</comment>
<feature type="domain" description="KAP NTPase" evidence="1">
    <location>
        <begin position="11"/>
        <end position="110"/>
    </location>
</feature>
<gene>
    <name evidence="2" type="ORF">JM658_16955</name>
</gene>
<evidence type="ECO:0000313" key="3">
    <source>
        <dbReference type="Proteomes" id="UP000829517"/>
    </source>
</evidence>
<dbReference type="Gene3D" id="3.40.50.300">
    <property type="entry name" value="P-loop containing nucleotide triphosphate hydrolases"/>
    <property type="match status" value="1"/>
</dbReference>